<dbReference type="AlphaFoldDB" id="A0A2I2MBE8"/>
<evidence type="ECO:0000259" key="1">
    <source>
        <dbReference type="Pfam" id="PF25167"/>
    </source>
</evidence>
<dbReference type="Proteomes" id="UP000490060">
    <property type="component" value="Unassembled WGS sequence"/>
</dbReference>
<dbReference type="Pfam" id="PF25167">
    <property type="entry name" value="DUF7829"/>
    <property type="match status" value="1"/>
</dbReference>
<feature type="domain" description="DUF7829" evidence="1">
    <location>
        <begin position="38"/>
        <end position="265"/>
    </location>
</feature>
<evidence type="ECO:0000313" key="2">
    <source>
        <dbReference type="EMBL" id="SOU89868.1"/>
    </source>
</evidence>
<evidence type="ECO:0000313" key="3">
    <source>
        <dbReference type="Proteomes" id="UP000490060"/>
    </source>
</evidence>
<protein>
    <recommendedName>
        <fullName evidence="1">DUF7829 domain-containing protein</fullName>
    </recommendedName>
</protein>
<reference evidence="2 3" key="1">
    <citation type="submission" date="2017-11" db="EMBL/GenBank/DDBJ databases">
        <authorList>
            <person name="Duchaud E."/>
        </authorList>
    </citation>
    <scope>NUCLEOTIDE SEQUENCE [LARGE SCALE GENOMIC DNA]</scope>
    <source>
        <strain evidence="2 3">TNO010</strain>
    </source>
</reference>
<dbReference type="EMBL" id="OENE01000048">
    <property type="protein sequence ID" value="SOU89868.1"/>
    <property type="molecule type" value="Genomic_DNA"/>
</dbReference>
<dbReference type="RefSeq" id="WP_172505929.1">
    <property type="nucleotide sequence ID" value="NZ_OENE01000048.1"/>
</dbReference>
<proteinExistence type="predicted"/>
<dbReference type="InterPro" id="IPR057151">
    <property type="entry name" value="DUF7829"/>
</dbReference>
<organism evidence="2 3">
    <name type="scientific">Tenacibaculum finnmarkense genomovar ulcerans</name>
    <dbReference type="NCBI Taxonomy" id="2781388"/>
    <lineage>
        <taxon>Bacteria</taxon>
        <taxon>Pseudomonadati</taxon>
        <taxon>Bacteroidota</taxon>
        <taxon>Flavobacteriia</taxon>
        <taxon>Flavobacteriales</taxon>
        <taxon>Flavobacteriaceae</taxon>
        <taxon>Tenacibaculum</taxon>
        <taxon>Tenacibaculum finnmarkense</taxon>
    </lineage>
</organism>
<name>A0A2I2MBE8_9FLAO</name>
<accession>A0A2I2MBE8</accession>
<gene>
    <name evidence="2" type="ORF">TNO010_520257</name>
</gene>
<sequence>MNWKEKLYSLFLEEFPEYYEDSKADYFQSGNLPGKLNTNELKKLHEEINIPKLVGCEKHLILHKLLNNRTKDKFTFYLLARLELECDVNSYDKEKNTVFMKIAKRYFEEEKYFGTYYFSILFKRGYKIKEEDIQFVLDLYHQKKSEYDFGKWTTLRYATKLNDLNKFEKAMGKTRELDTILSFKMNRPIGVNFPNLLGVAINSITNYRENGDVILKSIDKFKQTNKINVLDKKKNTFKRKRQEYLENKPTQDKEFEKIAIELFPELE</sequence>